<keyword evidence="3" id="KW-1185">Reference proteome</keyword>
<feature type="region of interest" description="Disordered" evidence="1">
    <location>
        <begin position="30"/>
        <end position="57"/>
    </location>
</feature>
<dbReference type="RefSeq" id="WP_184325336.1">
    <property type="nucleotide sequence ID" value="NZ_JACHLZ010000001.1"/>
</dbReference>
<sequence length="57" mass="6138">MSAVSPMVVLLLLAALVVAVAMVGVATGRFGAGIGLPERPRRPRRRARRASRSRDLR</sequence>
<proteinExistence type="predicted"/>
<evidence type="ECO:0000313" key="3">
    <source>
        <dbReference type="Proteomes" id="UP000588158"/>
    </source>
</evidence>
<protein>
    <submittedName>
        <fullName evidence="2">Uncharacterized protein</fullName>
    </submittedName>
</protein>
<reference evidence="2 3" key="1">
    <citation type="submission" date="2020-08" db="EMBL/GenBank/DDBJ databases">
        <title>Sequencing the genomes of 1000 actinobacteria strains.</title>
        <authorList>
            <person name="Klenk H.-P."/>
        </authorList>
    </citation>
    <scope>NUCLEOTIDE SEQUENCE [LARGE SCALE GENOMIC DNA]</scope>
    <source>
        <strain evidence="2 3">DSM 28796</strain>
    </source>
</reference>
<accession>A0A841AFA0</accession>
<comment type="caution">
    <text evidence="2">The sequence shown here is derived from an EMBL/GenBank/DDBJ whole genome shotgun (WGS) entry which is preliminary data.</text>
</comment>
<dbReference type="Proteomes" id="UP000588158">
    <property type="component" value="Unassembled WGS sequence"/>
</dbReference>
<dbReference type="AlphaFoldDB" id="A0A841AFA0"/>
<feature type="compositionally biased region" description="Basic residues" evidence="1">
    <location>
        <begin position="41"/>
        <end position="51"/>
    </location>
</feature>
<organism evidence="2 3">
    <name type="scientific">Brachybacterium aquaticum</name>
    <dbReference type="NCBI Taxonomy" id="1432564"/>
    <lineage>
        <taxon>Bacteria</taxon>
        <taxon>Bacillati</taxon>
        <taxon>Actinomycetota</taxon>
        <taxon>Actinomycetes</taxon>
        <taxon>Micrococcales</taxon>
        <taxon>Dermabacteraceae</taxon>
        <taxon>Brachybacterium</taxon>
    </lineage>
</organism>
<evidence type="ECO:0000313" key="2">
    <source>
        <dbReference type="EMBL" id="MBB5831950.1"/>
    </source>
</evidence>
<evidence type="ECO:0000256" key="1">
    <source>
        <dbReference type="SAM" id="MobiDB-lite"/>
    </source>
</evidence>
<gene>
    <name evidence="2" type="ORF">HNR70_001763</name>
</gene>
<dbReference type="EMBL" id="JACHLZ010000001">
    <property type="protein sequence ID" value="MBB5831950.1"/>
    <property type="molecule type" value="Genomic_DNA"/>
</dbReference>
<name>A0A841AFA0_9MICO</name>